<comment type="caution">
    <text evidence="3">Lacks conserved residue(s) required for the propagation of feature annotation.</text>
</comment>
<evidence type="ECO:0000256" key="1">
    <source>
        <dbReference type="ARBA" id="ARBA00022473"/>
    </source>
</evidence>
<feature type="signal peptide" evidence="4">
    <location>
        <begin position="1"/>
        <end position="20"/>
    </location>
</feature>
<evidence type="ECO:0000256" key="2">
    <source>
        <dbReference type="ARBA" id="ARBA00023157"/>
    </source>
</evidence>
<comment type="caution">
    <text evidence="6">The sequence shown here is derived from an EMBL/GenBank/DDBJ whole genome shotgun (WGS) entry which is preliminary data.</text>
</comment>
<dbReference type="AlphaFoldDB" id="A0A9J6C8P9"/>
<evidence type="ECO:0000313" key="6">
    <source>
        <dbReference type="EMBL" id="KAG5678163.1"/>
    </source>
</evidence>
<dbReference type="OrthoDB" id="10053709at2759"/>
<dbReference type="SUPFAM" id="SSF63501">
    <property type="entry name" value="Frizzled cysteine-rich domain"/>
    <property type="match status" value="1"/>
</dbReference>
<dbReference type="GO" id="GO:0035567">
    <property type="term" value="P:non-canonical Wnt signaling pathway"/>
    <property type="evidence" value="ECO:0007669"/>
    <property type="project" value="TreeGrafter"/>
</dbReference>
<keyword evidence="1" id="KW-0217">Developmental protein</keyword>
<organism evidence="6 7">
    <name type="scientific">Polypedilum vanderplanki</name>
    <name type="common">Sleeping chironomid midge</name>
    <dbReference type="NCBI Taxonomy" id="319348"/>
    <lineage>
        <taxon>Eukaryota</taxon>
        <taxon>Metazoa</taxon>
        <taxon>Ecdysozoa</taxon>
        <taxon>Arthropoda</taxon>
        <taxon>Hexapoda</taxon>
        <taxon>Insecta</taxon>
        <taxon>Pterygota</taxon>
        <taxon>Neoptera</taxon>
        <taxon>Endopterygota</taxon>
        <taxon>Diptera</taxon>
        <taxon>Nematocera</taxon>
        <taxon>Chironomoidea</taxon>
        <taxon>Chironomidae</taxon>
        <taxon>Chironominae</taxon>
        <taxon>Polypedilum</taxon>
        <taxon>Polypedilum</taxon>
    </lineage>
</organism>
<evidence type="ECO:0000313" key="7">
    <source>
        <dbReference type="Proteomes" id="UP001107558"/>
    </source>
</evidence>
<dbReference type="GO" id="GO:0060070">
    <property type="term" value="P:canonical Wnt signaling pathway"/>
    <property type="evidence" value="ECO:0007669"/>
    <property type="project" value="TreeGrafter"/>
</dbReference>
<feature type="domain" description="FZ" evidence="5">
    <location>
        <begin position="21"/>
        <end position="139"/>
    </location>
</feature>
<feature type="chain" id="PRO_5039885476" description="FZ domain-containing protein" evidence="4">
    <location>
        <begin position="21"/>
        <end position="143"/>
    </location>
</feature>
<keyword evidence="4" id="KW-0732">Signal</keyword>
<proteinExistence type="predicted"/>
<dbReference type="PROSITE" id="PS50038">
    <property type="entry name" value="FZ"/>
    <property type="match status" value="1"/>
</dbReference>
<dbReference type="Proteomes" id="UP001107558">
    <property type="component" value="Chromosome 2"/>
</dbReference>
<dbReference type="GO" id="GO:0005886">
    <property type="term" value="C:plasma membrane"/>
    <property type="evidence" value="ECO:0007669"/>
    <property type="project" value="TreeGrafter"/>
</dbReference>
<dbReference type="GO" id="GO:0042813">
    <property type="term" value="F:Wnt receptor activity"/>
    <property type="evidence" value="ECO:0007669"/>
    <property type="project" value="TreeGrafter"/>
</dbReference>
<gene>
    <name evidence="6" type="ORF">PVAND_007857</name>
</gene>
<sequence length="143" mass="16501">MYKLKFSLLVLLLKILLVLSNYNEKCEPIQVSVCQDIQFYNQTIFPNLLNHTRQDEAALEIHQYLPLIKINCSPNLKLFLCLLYTPICTILDHPIPPCRSLCESARNCEKIMNAYGFSWPEILECSKFPEDGIDICNSFNVTV</sequence>
<dbReference type="GO" id="GO:0017147">
    <property type="term" value="F:Wnt-protein binding"/>
    <property type="evidence" value="ECO:0007669"/>
    <property type="project" value="TreeGrafter"/>
</dbReference>
<evidence type="ECO:0000256" key="3">
    <source>
        <dbReference type="PROSITE-ProRule" id="PRU00090"/>
    </source>
</evidence>
<keyword evidence="7" id="KW-1185">Reference proteome</keyword>
<dbReference type="PANTHER" id="PTHR11309">
    <property type="entry name" value="FRIZZLED"/>
    <property type="match status" value="1"/>
</dbReference>
<dbReference type="Gene3D" id="1.10.2000.10">
    <property type="entry name" value="Frizzled cysteine-rich domain"/>
    <property type="match status" value="1"/>
</dbReference>
<evidence type="ECO:0000256" key="4">
    <source>
        <dbReference type="SAM" id="SignalP"/>
    </source>
</evidence>
<name>A0A9J6C8P9_POLVA</name>
<dbReference type="SMART" id="SM00063">
    <property type="entry name" value="FRI"/>
    <property type="match status" value="1"/>
</dbReference>
<reference evidence="6" key="1">
    <citation type="submission" date="2021-03" db="EMBL/GenBank/DDBJ databases">
        <title>Chromosome level genome of the anhydrobiotic midge Polypedilum vanderplanki.</title>
        <authorList>
            <person name="Yoshida Y."/>
            <person name="Kikawada T."/>
            <person name="Gusev O."/>
        </authorList>
    </citation>
    <scope>NUCLEOTIDE SEQUENCE</scope>
    <source>
        <strain evidence="6">NIAS01</strain>
        <tissue evidence="6">Whole body or cell culture</tissue>
    </source>
</reference>
<evidence type="ECO:0000259" key="5">
    <source>
        <dbReference type="PROSITE" id="PS50038"/>
    </source>
</evidence>
<dbReference type="Pfam" id="PF01392">
    <property type="entry name" value="Fz"/>
    <property type="match status" value="1"/>
</dbReference>
<dbReference type="InterPro" id="IPR036790">
    <property type="entry name" value="Frizzled_dom_sf"/>
</dbReference>
<keyword evidence="2" id="KW-1015">Disulfide bond</keyword>
<dbReference type="EMBL" id="JADBJN010000002">
    <property type="protein sequence ID" value="KAG5678163.1"/>
    <property type="molecule type" value="Genomic_DNA"/>
</dbReference>
<dbReference type="InterPro" id="IPR020067">
    <property type="entry name" value="Frizzled_dom"/>
</dbReference>
<accession>A0A9J6C8P9</accession>
<dbReference type="PANTHER" id="PTHR11309:SF47">
    <property type="entry name" value="FRIZZLED"/>
    <property type="match status" value="1"/>
</dbReference>
<protein>
    <recommendedName>
        <fullName evidence="5">FZ domain-containing protein</fullName>
    </recommendedName>
</protein>
<dbReference type="InterPro" id="IPR015526">
    <property type="entry name" value="Frizzled/SFRP"/>
</dbReference>